<evidence type="ECO:0000313" key="2">
    <source>
        <dbReference type="Proteomes" id="UP000325081"/>
    </source>
</evidence>
<gene>
    <name evidence="1" type="ORF">STAS_02574</name>
</gene>
<dbReference type="OrthoDB" id="928818at2759"/>
<proteinExistence type="predicted"/>
<dbReference type="AlphaFoldDB" id="A0A5A7P274"/>
<accession>A0A5A7P274</accession>
<reference evidence="2" key="1">
    <citation type="journal article" date="2019" name="Curr. Biol.">
        <title>Genome Sequence of Striga asiatica Provides Insight into the Evolution of Plant Parasitism.</title>
        <authorList>
            <person name="Yoshida S."/>
            <person name="Kim S."/>
            <person name="Wafula E.K."/>
            <person name="Tanskanen J."/>
            <person name="Kim Y.M."/>
            <person name="Honaas L."/>
            <person name="Yang Z."/>
            <person name="Spallek T."/>
            <person name="Conn C.E."/>
            <person name="Ichihashi Y."/>
            <person name="Cheong K."/>
            <person name="Cui S."/>
            <person name="Der J.P."/>
            <person name="Gundlach H."/>
            <person name="Jiao Y."/>
            <person name="Hori C."/>
            <person name="Ishida J.K."/>
            <person name="Kasahara H."/>
            <person name="Kiba T."/>
            <person name="Kim M.S."/>
            <person name="Koo N."/>
            <person name="Laohavisit A."/>
            <person name="Lee Y.H."/>
            <person name="Lumba S."/>
            <person name="McCourt P."/>
            <person name="Mortimer J.C."/>
            <person name="Mutuku J.M."/>
            <person name="Nomura T."/>
            <person name="Sasaki-Sekimoto Y."/>
            <person name="Seto Y."/>
            <person name="Wang Y."/>
            <person name="Wakatake T."/>
            <person name="Sakakibara H."/>
            <person name="Demura T."/>
            <person name="Yamaguchi S."/>
            <person name="Yoneyama K."/>
            <person name="Manabe R.I."/>
            <person name="Nelson D.C."/>
            <person name="Schulman A.H."/>
            <person name="Timko M.P."/>
            <person name="dePamphilis C.W."/>
            <person name="Choi D."/>
            <person name="Shirasu K."/>
        </authorList>
    </citation>
    <scope>NUCLEOTIDE SEQUENCE [LARGE SCALE GENOMIC DNA]</scope>
    <source>
        <strain evidence="2">cv. UVA1</strain>
    </source>
</reference>
<organism evidence="1 2">
    <name type="scientific">Striga asiatica</name>
    <name type="common">Asiatic witchweed</name>
    <name type="synonym">Buchnera asiatica</name>
    <dbReference type="NCBI Taxonomy" id="4170"/>
    <lineage>
        <taxon>Eukaryota</taxon>
        <taxon>Viridiplantae</taxon>
        <taxon>Streptophyta</taxon>
        <taxon>Embryophyta</taxon>
        <taxon>Tracheophyta</taxon>
        <taxon>Spermatophyta</taxon>
        <taxon>Magnoliopsida</taxon>
        <taxon>eudicotyledons</taxon>
        <taxon>Gunneridae</taxon>
        <taxon>Pentapetalae</taxon>
        <taxon>asterids</taxon>
        <taxon>lamiids</taxon>
        <taxon>Lamiales</taxon>
        <taxon>Orobanchaceae</taxon>
        <taxon>Buchnereae</taxon>
        <taxon>Striga</taxon>
    </lineage>
</organism>
<evidence type="ECO:0000313" key="1">
    <source>
        <dbReference type="EMBL" id="GER26913.1"/>
    </source>
</evidence>
<dbReference type="EMBL" id="BKCP01001225">
    <property type="protein sequence ID" value="GER26913.1"/>
    <property type="molecule type" value="Genomic_DNA"/>
</dbReference>
<dbReference type="Proteomes" id="UP000325081">
    <property type="component" value="Unassembled WGS sequence"/>
</dbReference>
<comment type="caution">
    <text evidence="1">The sequence shown here is derived from an EMBL/GenBank/DDBJ whole genome shotgun (WGS) entry which is preliminary data.</text>
</comment>
<sequence>MDEYLDYSNRWIFTKRCCPKDRKLSECCQGLGDSVEIYLLFQAREVLLQFFLKKKMAMLNTSDQKYAIFVRSEATLRSWLSEMGDSPSNPNLLVLDLDYMDCCLVAGQDPRHKGRLIFKASLRFASFVGSSFLRVITPVTCIGDQLGIGHGIKYLIEAHKGPFTGQGQKAYMRSMGNIDRSKAMLKFCCITFPSMAVFLPSKDDGRIARQKRLSSASTNTLSGVNSMYARFWKCNFTFGNGLR</sequence>
<name>A0A5A7P274_STRAF</name>
<keyword evidence="2" id="KW-1185">Reference proteome</keyword>
<protein>
    <submittedName>
        <fullName evidence="1">Photosystem I P700 chlorophyll a apoprotein A1</fullName>
    </submittedName>
</protein>